<dbReference type="PANTHER" id="PTHR11540">
    <property type="entry name" value="MALATE AND LACTATE DEHYDROGENASE"/>
    <property type="match status" value="1"/>
</dbReference>
<feature type="domain" description="Lactate/malate dehydrogenase N-terminal" evidence="6">
    <location>
        <begin position="2"/>
        <end position="93"/>
    </location>
</feature>
<proteinExistence type="predicted"/>
<evidence type="ECO:0000256" key="5">
    <source>
        <dbReference type="ARBA" id="ARBA00023027"/>
    </source>
</evidence>
<evidence type="ECO:0000313" key="8">
    <source>
        <dbReference type="Proteomes" id="UP001159042"/>
    </source>
</evidence>
<evidence type="ECO:0000256" key="2">
    <source>
        <dbReference type="ARBA" id="ARBA00016075"/>
    </source>
</evidence>
<dbReference type="AlphaFoldDB" id="A0AAV8VEK0"/>
<evidence type="ECO:0000313" key="7">
    <source>
        <dbReference type="EMBL" id="KAJ8912639.1"/>
    </source>
</evidence>
<dbReference type="InterPro" id="IPR036291">
    <property type="entry name" value="NAD(P)-bd_dom_sf"/>
</dbReference>
<dbReference type="GO" id="GO:0030060">
    <property type="term" value="F:L-malate dehydrogenase (NAD+) activity"/>
    <property type="evidence" value="ECO:0007669"/>
    <property type="project" value="UniProtKB-EC"/>
</dbReference>
<dbReference type="PANTHER" id="PTHR11540:SF16">
    <property type="entry name" value="MALATE DEHYDROGENASE, MITOCHONDRIAL"/>
    <property type="match status" value="1"/>
</dbReference>
<keyword evidence="5" id="KW-0520">NAD</keyword>
<dbReference type="SUPFAM" id="SSF51735">
    <property type="entry name" value="NAD(P)-binding Rossmann-fold domains"/>
    <property type="match status" value="1"/>
</dbReference>
<keyword evidence="8" id="KW-1185">Reference proteome</keyword>
<dbReference type="Gene3D" id="3.40.50.720">
    <property type="entry name" value="NAD(P)-binding Rossmann-like Domain"/>
    <property type="match status" value="1"/>
</dbReference>
<comment type="caution">
    <text evidence="7">The sequence shown here is derived from an EMBL/GenBank/DDBJ whole genome shotgun (WGS) entry which is preliminary data.</text>
</comment>
<organism evidence="7 8">
    <name type="scientific">Exocentrus adspersus</name>
    <dbReference type="NCBI Taxonomy" id="1586481"/>
    <lineage>
        <taxon>Eukaryota</taxon>
        <taxon>Metazoa</taxon>
        <taxon>Ecdysozoa</taxon>
        <taxon>Arthropoda</taxon>
        <taxon>Hexapoda</taxon>
        <taxon>Insecta</taxon>
        <taxon>Pterygota</taxon>
        <taxon>Neoptera</taxon>
        <taxon>Endopterygota</taxon>
        <taxon>Coleoptera</taxon>
        <taxon>Polyphaga</taxon>
        <taxon>Cucujiformia</taxon>
        <taxon>Chrysomeloidea</taxon>
        <taxon>Cerambycidae</taxon>
        <taxon>Lamiinae</taxon>
        <taxon>Acanthocinini</taxon>
        <taxon>Exocentrus</taxon>
    </lineage>
</organism>
<evidence type="ECO:0000256" key="4">
    <source>
        <dbReference type="ARBA" id="ARBA00023002"/>
    </source>
</evidence>
<dbReference type="GO" id="GO:0005739">
    <property type="term" value="C:mitochondrion"/>
    <property type="evidence" value="ECO:0007669"/>
    <property type="project" value="TreeGrafter"/>
</dbReference>
<reference evidence="7 8" key="1">
    <citation type="journal article" date="2023" name="Insect Mol. Biol.">
        <title>Genome sequencing provides insights into the evolution of gene families encoding plant cell wall-degrading enzymes in longhorned beetles.</title>
        <authorList>
            <person name="Shin N.R."/>
            <person name="Okamura Y."/>
            <person name="Kirsch R."/>
            <person name="Pauchet Y."/>
        </authorList>
    </citation>
    <scope>NUCLEOTIDE SEQUENCE [LARGE SCALE GENOMIC DNA]</scope>
    <source>
        <strain evidence="7">EAD_L_NR</strain>
    </source>
</reference>
<dbReference type="Pfam" id="PF00056">
    <property type="entry name" value="Ldh_1_N"/>
    <property type="match status" value="1"/>
</dbReference>
<accession>A0AAV8VEK0</accession>
<sequence>MLKQCPLIDELCMHDVKLTSGFTMELNHVDTNCKVTGFTGKENLPQALEHSKVVVIAAAAPETSLLSFDKMWIPNAQILREMITHISKCCPKILKKILKIGSVWVHDFNSNRVK</sequence>
<dbReference type="InterPro" id="IPR001236">
    <property type="entry name" value="Lactate/malate_DH_N"/>
</dbReference>
<dbReference type="EMBL" id="JANEYG010000118">
    <property type="protein sequence ID" value="KAJ8912639.1"/>
    <property type="molecule type" value="Genomic_DNA"/>
</dbReference>
<name>A0AAV8VEK0_9CUCU</name>
<keyword evidence="4" id="KW-0560">Oxidoreductase</keyword>
<dbReference type="Proteomes" id="UP001159042">
    <property type="component" value="Unassembled WGS sequence"/>
</dbReference>
<protein>
    <recommendedName>
        <fullName evidence="2">Malate dehydrogenase, mitochondrial</fullName>
        <ecNumber evidence="1">1.1.1.37</ecNumber>
    </recommendedName>
</protein>
<evidence type="ECO:0000256" key="3">
    <source>
        <dbReference type="ARBA" id="ARBA00022532"/>
    </source>
</evidence>
<keyword evidence="3" id="KW-0816">Tricarboxylic acid cycle</keyword>
<gene>
    <name evidence="7" type="ORF">NQ315_015151</name>
</gene>
<evidence type="ECO:0000256" key="1">
    <source>
        <dbReference type="ARBA" id="ARBA00012995"/>
    </source>
</evidence>
<dbReference type="GO" id="GO:0006099">
    <property type="term" value="P:tricarboxylic acid cycle"/>
    <property type="evidence" value="ECO:0007669"/>
    <property type="project" value="UniProtKB-KW"/>
</dbReference>
<dbReference type="EC" id="1.1.1.37" evidence="1"/>
<evidence type="ECO:0000259" key="6">
    <source>
        <dbReference type="Pfam" id="PF00056"/>
    </source>
</evidence>